<reference evidence="1" key="1">
    <citation type="journal article" date="2015" name="BMC Genomics">
        <title>Genome mining reveals unlocked bioactive potential of marine Gram-negative bacteria.</title>
        <authorList>
            <person name="Machado H."/>
            <person name="Sonnenschein E.C."/>
            <person name="Melchiorsen J."/>
            <person name="Gram L."/>
        </authorList>
    </citation>
    <scope>NUCLEOTIDE SEQUENCE</scope>
    <source>
        <strain evidence="1">S2052</strain>
    </source>
</reference>
<dbReference type="InterPro" id="IPR035242">
    <property type="entry name" value="DUF5329"/>
</dbReference>
<gene>
    <name evidence="1" type="ORF">TW71_12740</name>
</gene>
<organism evidence="1">
    <name type="scientific">Vibrio coralliilyticus</name>
    <dbReference type="NCBI Taxonomy" id="190893"/>
    <lineage>
        <taxon>Bacteria</taxon>
        <taxon>Pseudomonadati</taxon>
        <taxon>Pseudomonadota</taxon>
        <taxon>Gammaproteobacteria</taxon>
        <taxon>Vibrionales</taxon>
        <taxon>Vibrionaceae</taxon>
        <taxon>Vibrio</taxon>
    </lineage>
</organism>
<protein>
    <submittedName>
        <fullName evidence="1">Membrane protein</fullName>
    </submittedName>
</protein>
<evidence type="ECO:0000313" key="1">
    <source>
        <dbReference type="EMBL" id="KJY71848.1"/>
    </source>
</evidence>
<dbReference type="AlphaFoldDB" id="A0A837G5R8"/>
<sequence length="112" mass="12756">MKLKYLLLLVSILALPAAANVEQDVDILIGQIAQSPCTFIRNGESYDQQQAAEHIRKKWHYAKDDVTDIQVFISEVASKSWFSGKPYMVKCGETQITSEAWLNQLWQQAEQP</sequence>
<dbReference type="Pfam" id="PF17263">
    <property type="entry name" value="DUF5329"/>
    <property type="match status" value="1"/>
</dbReference>
<dbReference type="RefSeq" id="WP_045986151.1">
    <property type="nucleotide sequence ID" value="NZ_CP063051.1"/>
</dbReference>
<dbReference type="EMBL" id="JXXR01000015">
    <property type="protein sequence ID" value="KJY71848.1"/>
    <property type="molecule type" value="Genomic_DNA"/>
</dbReference>
<proteinExistence type="predicted"/>
<comment type="caution">
    <text evidence="1">The sequence shown here is derived from an EMBL/GenBank/DDBJ whole genome shotgun (WGS) entry which is preliminary data.</text>
</comment>
<name>A0A837G5R8_9VIBR</name>
<accession>A0A837G5R8</accession>